<dbReference type="InterPro" id="IPR007487">
    <property type="entry name" value="ABC_transpt-TYRBP-like"/>
</dbReference>
<sequence length="185" mass="20255">MLRRFETVSRWPALLLTLAWLLWSTSGHAQQDAKVIRIGILSVSPSWGEDGPTRTIAKKLRALGYVEGKNARFYFGDGNWHDDRLAELAAELAAELVNRKVDVIIALTNIPGFAAKKATNRIPIVVWGIHGAVETGLVRSLSHPGGNVTGVESLASELDAKRLDSLTRLNLAVSRLKRNGVELLN</sequence>
<evidence type="ECO:0000256" key="1">
    <source>
        <dbReference type="SAM" id="SignalP"/>
    </source>
</evidence>
<keyword evidence="1" id="KW-0732">Signal</keyword>
<reference evidence="2 3" key="1">
    <citation type="submission" date="2024-03" db="EMBL/GenBank/DDBJ databases">
        <title>Novel species of the genus Variovorax.</title>
        <authorList>
            <person name="Liu Q."/>
            <person name="Xin Y.-H."/>
        </authorList>
    </citation>
    <scope>NUCLEOTIDE SEQUENCE [LARGE SCALE GENOMIC DNA]</scope>
    <source>
        <strain evidence="2 3">KACC 18900</strain>
    </source>
</reference>
<dbReference type="PANTHER" id="PTHR35271">
    <property type="entry name" value="ABC TRANSPORTER, SUBSTRATE-BINDING LIPOPROTEIN-RELATED"/>
    <property type="match status" value="1"/>
</dbReference>
<evidence type="ECO:0000313" key="3">
    <source>
        <dbReference type="Proteomes" id="UP001385892"/>
    </source>
</evidence>
<comment type="caution">
    <text evidence="2">The sequence shown here is derived from an EMBL/GenBank/DDBJ whole genome shotgun (WGS) entry which is preliminary data.</text>
</comment>
<feature type="chain" id="PRO_5047260507" evidence="1">
    <location>
        <begin position="30"/>
        <end position="185"/>
    </location>
</feature>
<keyword evidence="3" id="KW-1185">Reference proteome</keyword>
<evidence type="ECO:0000313" key="2">
    <source>
        <dbReference type="EMBL" id="MEJ8852239.1"/>
    </source>
</evidence>
<dbReference type="RefSeq" id="WP_340348151.1">
    <property type="nucleotide sequence ID" value="NZ_JBBKZT010000034.1"/>
</dbReference>
<accession>A0ABU8WXY0</accession>
<organism evidence="2 3">
    <name type="scientific">Variovorax rhizosphaerae</name>
    <dbReference type="NCBI Taxonomy" id="1836200"/>
    <lineage>
        <taxon>Bacteria</taxon>
        <taxon>Pseudomonadati</taxon>
        <taxon>Pseudomonadota</taxon>
        <taxon>Betaproteobacteria</taxon>
        <taxon>Burkholderiales</taxon>
        <taxon>Comamonadaceae</taxon>
        <taxon>Variovorax</taxon>
    </lineage>
</organism>
<feature type="signal peptide" evidence="1">
    <location>
        <begin position="1"/>
        <end position="29"/>
    </location>
</feature>
<protein>
    <submittedName>
        <fullName evidence="2">ABC transporter substrate binding protein</fullName>
    </submittedName>
</protein>
<dbReference type="PANTHER" id="PTHR35271:SF1">
    <property type="entry name" value="ABC TRANSPORTER, SUBSTRATE-BINDING LIPOPROTEIN"/>
    <property type="match status" value="1"/>
</dbReference>
<proteinExistence type="predicted"/>
<dbReference type="EMBL" id="JBBKZT010000034">
    <property type="protein sequence ID" value="MEJ8852239.1"/>
    <property type="molecule type" value="Genomic_DNA"/>
</dbReference>
<dbReference type="Gene3D" id="3.40.50.2300">
    <property type="match status" value="1"/>
</dbReference>
<gene>
    <name evidence="2" type="ORF">WKW82_36810</name>
</gene>
<dbReference type="Pfam" id="PF04392">
    <property type="entry name" value="ABC_sub_bind"/>
    <property type="match status" value="1"/>
</dbReference>
<name>A0ABU8WXY0_9BURK</name>
<dbReference type="Proteomes" id="UP001385892">
    <property type="component" value="Unassembled WGS sequence"/>
</dbReference>